<gene>
    <name evidence="2" type="ORF">METZ01_LOCUS417309</name>
</gene>
<feature type="transmembrane region" description="Helical" evidence="1">
    <location>
        <begin position="20"/>
        <end position="40"/>
    </location>
</feature>
<dbReference type="EMBL" id="UINC01163901">
    <property type="protein sequence ID" value="SVD64455.1"/>
    <property type="molecule type" value="Genomic_DNA"/>
</dbReference>
<feature type="non-terminal residue" evidence="2">
    <location>
        <position position="202"/>
    </location>
</feature>
<protein>
    <submittedName>
        <fullName evidence="2">Uncharacterized protein</fullName>
    </submittedName>
</protein>
<dbReference type="AlphaFoldDB" id="A0A382X1K0"/>
<name>A0A382X1K0_9ZZZZ</name>
<organism evidence="2">
    <name type="scientific">marine metagenome</name>
    <dbReference type="NCBI Taxonomy" id="408172"/>
    <lineage>
        <taxon>unclassified sequences</taxon>
        <taxon>metagenomes</taxon>
        <taxon>ecological metagenomes</taxon>
    </lineage>
</organism>
<feature type="transmembrane region" description="Helical" evidence="1">
    <location>
        <begin position="141"/>
        <end position="164"/>
    </location>
</feature>
<sequence length="202" mass="22753">MELSKKEIIISSWNILKHHLALMITIVLFIISLNILFTIVQEKLLGDITYQSILFIIAACLFQMGLNLGLLRISLNMINNEKIEFLLLFNSFHMLIPYVLATILYLAALLLAASPGLLLLITFSSLELDNMASYTGSLTEILSIIIMIVPAIYLSVRLQFYEYFLIDQECGILESIIKSADISKGYVLELFILGAILSIIFL</sequence>
<feature type="transmembrane region" description="Helical" evidence="1">
    <location>
        <begin position="52"/>
        <end position="75"/>
    </location>
</feature>
<keyword evidence="1" id="KW-0472">Membrane</keyword>
<reference evidence="2" key="1">
    <citation type="submission" date="2018-05" db="EMBL/GenBank/DDBJ databases">
        <authorList>
            <person name="Lanie J.A."/>
            <person name="Ng W.-L."/>
            <person name="Kazmierczak K.M."/>
            <person name="Andrzejewski T.M."/>
            <person name="Davidsen T.M."/>
            <person name="Wayne K.J."/>
            <person name="Tettelin H."/>
            <person name="Glass J.I."/>
            <person name="Rusch D."/>
            <person name="Podicherti R."/>
            <person name="Tsui H.-C.T."/>
            <person name="Winkler M.E."/>
        </authorList>
    </citation>
    <scope>NUCLEOTIDE SEQUENCE</scope>
</reference>
<proteinExistence type="predicted"/>
<keyword evidence="1" id="KW-1133">Transmembrane helix</keyword>
<evidence type="ECO:0000256" key="1">
    <source>
        <dbReference type="SAM" id="Phobius"/>
    </source>
</evidence>
<feature type="transmembrane region" description="Helical" evidence="1">
    <location>
        <begin position="185"/>
        <end position="201"/>
    </location>
</feature>
<accession>A0A382X1K0</accession>
<evidence type="ECO:0000313" key="2">
    <source>
        <dbReference type="EMBL" id="SVD64455.1"/>
    </source>
</evidence>
<feature type="transmembrane region" description="Helical" evidence="1">
    <location>
        <begin position="95"/>
        <end position="121"/>
    </location>
</feature>
<keyword evidence="1" id="KW-0812">Transmembrane</keyword>